<keyword evidence="2" id="KW-1185">Reference proteome</keyword>
<organism evidence="1 2">
    <name type="scientific">Trichonephila clavata</name>
    <name type="common">Joro spider</name>
    <name type="synonym">Nephila clavata</name>
    <dbReference type="NCBI Taxonomy" id="2740835"/>
    <lineage>
        <taxon>Eukaryota</taxon>
        <taxon>Metazoa</taxon>
        <taxon>Ecdysozoa</taxon>
        <taxon>Arthropoda</taxon>
        <taxon>Chelicerata</taxon>
        <taxon>Arachnida</taxon>
        <taxon>Araneae</taxon>
        <taxon>Araneomorphae</taxon>
        <taxon>Entelegynae</taxon>
        <taxon>Araneoidea</taxon>
        <taxon>Nephilidae</taxon>
        <taxon>Trichonephila</taxon>
    </lineage>
</organism>
<proteinExistence type="predicted"/>
<evidence type="ECO:0000313" key="2">
    <source>
        <dbReference type="Proteomes" id="UP000887116"/>
    </source>
</evidence>
<dbReference type="AlphaFoldDB" id="A0A8X6I538"/>
<dbReference type="Proteomes" id="UP000887116">
    <property type="component" value="Unassembled WGS sequence"/>
</dbReference>
<accession>A0A8X6I538</accession>
<sequence>MKRDCFDIFRTCFIEAFCQVVKSHVLVHNYEPFRNWKIIIVDDDGNPQTQDDDLTAKSNKKIKTIPRDKFLVATCSDDLVIDPFPNAPFKILSIRKNTSNQSSSFVPQCTNSSFDVMREFTWRRAYDANSTFFICEDEDFSHYIWDQKRKRKPISVFKTIKGREIGNYFDQKLVLKTIASPYYYILPHQDEKMFAEYERNGLSHWKFTFRDFITFRFLSKLEIAVKRVAQ</sequence>
<dbReference type="OrthoDB" id="6428418at2759"/>
<evidence type="ECO:0000313" key="1">
    <source>
        <dbReference type="EMBL" id="GFR15574.1"/>
    </source>
</evidence>
<gene>
    <name evidence="1" type="primary">NCL1_27484</name>
    <name evidence="1" type="ORF">TNCT_220891</name>
</gene>
<name>A0A8X6I538_TRICU</name>
<comment type="caution">
    <text evidence="1">The sequence shown here is derived from an EMBL/GenBank/DDBJ whole genome shotgun (WGS) entry which is preliminary data.</text>
</comment>
<protein>
    <submittedName>
        <fullName evidence="1">Uncharacterized protein</fullName>
    </submittedName>
</protein>
<dbReference type="EMBL" id="BMAO01017423">
    <property type="protein sequence ID" value="GFR15574.1"/>
    <property type="molecule type" value="Genomic_DNA"/>
</dbReference>
<reference evidence="1" key="1">
    <citation type="submission" date="2020-07" db="EMBL/GenBank/DDBJ databases">
        <title>Multicomponent nature underlies the extraordinary mechanical properties of spider dragline silk.</title>
        <authorList>
            <person name="Kono N."/>
            <person name="Nakamura H."/>
            <person name="Mori M."/>
            <person name="Yoshida Y."/>
            <person name="Ohtoshi R."/>
            <person name="Malay A.D."/>
            <person name="Moran D.A.P."/>
            <person name="Tomita M."/>
            <person name="Numata K."/>
            <person name="Arakawa K."/>
        </authorList>
    </citation>
    <scope>NUCLEOTIDE SEQUENCE</scope>
</reference>